<feature type="region of interest" description="Disordered" evidence="2">
    <location>
        <begin position="287"/>
        <end position="308"/>
    </location>
</feature>
<name>A0A8J6F6Q6_ELECQ</name>
<dbReference type="InterPro" id="IPR009038">
    <property type="entry name" value="GOLD_dom"/>
</dbReference>
<dbReference type="PANTHER" id="PTHR22973">
    <property type="entry name" value="LD35087P"/>
    <property type="match status" value="1"/>
</dbReference>
<feature type="compositionally biased region" description="Polar residues" evidence="2">
    <location>
        <begin position="54"/>
        <end position="92"/>
    </location>
</feature>
<dbReference type="EMBL" id="WNTK01000006">
    <property type="protein sequence ID" value="KAG9481723.1"/>
    <property type="molecule type" value="Genomic_DNA"/>
</dbReference>
<dbReference type="InterPro" id="IPR052269">
    <property type="entry name" value="Golgi-PI4KB_interaction"/>
</dbReference>
<dbReference type="Proteomes" id="UP000770717">
    <property type="component" value="Unassembled WGS sequence"/>
</dbReference>
<dbReference type="AlphaFoldDB" id="A0A8J6F6Q6"/>
<sequence>MAVVQDAAAVSGELSGAGGADSEKAEGETCLETGGSKEEVRETPPGDSVLAKNECQTEPGASTYTPQQTTHLESTVADRSSSDGKVNTTRSSECMEVGEEATGSTELTKYDDLGKSNGDTAATDATQTTANNTTVDTTKTTMSKAPAEPTKTALDKELEALLSLGLTDPAPHDILMIQSEHNGTEDIIKADSSLEDASVTEGKGPPPPLRPATTWTSVNLREFKHRMANEKHGLLTIRRGEVVTVRVPTHPDGKRLCWEFATDDYDIGFGIYFDWTLVTSTAVTLQVSESSDDEEEEDTESPWHSREGDVERGSIYRLRSRYGEIMQVSRRDSHREVQAGSHEYPGEGVYLLKLDNTYSLLRNKTLYFHVYYSS</sequence>
<feature type="compositionally biased region" description="Acidic residues" evidence="2">
    <location>
        <begin position="290"/>
        <end position="300"/>
    </location>
</feature>
<dbReference type="PROSITE" id="PS50866">
    <property type="entry name" value="GOLD"/>
    <property type="match status" value="1"/>
</dbReference>
<evidence type="ECO:0000259" key="3">
    <source>
        <dbReference type="PROSITE" id="PS50866"/>
    </source>
</evidence>
<feature type="domain" description="GOLD" evidence="3">
    <location>
        <begin position="221"/>
        <end position="372"/>
    </location>
</feature>
<proteinExistence type="predicted"/>
<reference evidence="4" key="1">
    <citation type="thesis" date="2020" institute="ProQuest LLC" country="789 East Eisenhower Parkway, Ann Arbor, MI, USA">
        <title>Comparative Genomics and Chromosome Evolution.</title>
        <authorList>
            <person name="Mudd A.B."/>
        </authorList>
    </citation>
    <scope>NUCLEOTIDE SEQUENCE</scope>
    <source>
        <strain evidence="4">HN-11 Male</strain>
        <tissue evidence="4">Kidney and liver</tissue>
    </source>
</reference>
<dbReference type="Pfam" id="PF13897">
    <property type="entry name" value="GOLD_2"/>
    <property type="match status" value="1"/>
</dbReference>
<dbReference type="Gene3D" id="2.60.120.680">
    <property type="entry name" value="GOLD domain"/>
    <property type="match status" value="1"/>
</dbReference>
<evidence type="ECO:0000256" key="2">
    <source>
        <dbReference type="SAM" id="MobiDB-lite"/>
    </source>
</evidence>
<dbReference type="GO" id="GO:0000139">
    <property type="term" value="C:Golgi membrane"/>
    <property type="evidence" value="ECO:0007669"/>
    <property type="project" value="TreeGrafter"/>
</dbReference>
<gene>
    <name evidence="4" type="ORF">GDO78_010777</name>
</gene>
<evidence type="ECO:0000256" key="1">
    <source>
        <dbReference type="ARBA" id="ARBA00022990"/>
    </source>
</evidence>
<accession>A0A8J6F6Q6</accession>
<feature type="compositionally biased region" description="Low complexity" evidence="2">
    <location>
        <begin position="117"/>
        <end position="141"/>
    </location>
</feature>
<evidence type="ECO:0000313" key="5">
    <source>
        <dbReference type="Proteomes" id="UP000770717"/>
    </source>
</evidence>
<evidence type="ECO:0000313" key="4">
    <source>
        <dbReference type="EMBL" id="KAG9481723.1"/>
    </source>
</evidence>
<dbReference type="PANTHER" id="PTHR22973:SF3">
    <property type="entry name" value="PROTEIN TMED8"/>
    <property type="match status" value="1"/>
</dbReference>
<feature type="region of interest" description="Disordered" evidence="2">
    <location>
        <begin position="1"/>
        <end position="149"/>
    </location>
</feature>
<keyword evidence="5" id="KW-1185">Reference proteome</keyword>
<organism evidence="4 5">
    <name type="scientific">Eleutherodactylus coqui</name>
    <name type="common">Puerto Rican coqui</name>
    <dbReference type="NCBI Taxonomy" id="57060"/>
    <lineage>
        <taxon>Eukaryota</taxon>
        <taxon>Metazoa</taxon>
        <taxon>Chordata</taxon>
        <taxon>Craniata</taxon>
        <taxon>Vertebrata</taxon>
        <taxon>Euteleostomi</taxon>
        <taxon>Amphibia</taxon>
        <taxon>Batrachia</taxon>
        <taxon>Anura</taxon>
        <taxon>Neobatrachia</taxon>
        <taxon>Hyloidea</taxon>
        <taxon>Eleutherodactylidae</taxon>
        <taxon>Eleutherodactylinae</taxon>
        <taxon>Eleutherodactylus</taxon>
        <taxon>Eleutherodactylus</taxon>
    </lineage>
</organism>
<keyword evidence="1" id="KW-0007">Acetylation</keyword>
<protein>
    <recommendedName>
        <fullName evidence="3">GOLD domain-containing protein</fullName>
    </recommendedName>
</protein>
<dbReference type="InterPro" id="IPR036598">
    <property type="entry name" value="GOLD_dom_sf"/>
</dbReference>
<comment type="caution">
    <text evidence="4">The sequence shown here is derived from an EMBL/GenBank/DDBJ whole genome shotgun (WGS) entry which is preliminary data.</text>
</comment>
<dbReference type="OrthoDB" id="5839451at2759"/>
<dbReference type="SUPFAM" id="SSF101576">
    <property type="entry name" value="Supernatant protein factor (SPF), C-terminal domain"/>
    <property type="match status" value="1"/>
</dbReference>
<feature type="compositionally biased region" description="Basic and acidic residues" evidence="2">
    <location>
        <begin position="35"/>
        <end position="44"/>
    </location>
</feature>